<feature type="domain" description="Cas12f1-like TNB" evidence="9">
    <location>
        <begin position="308"/>
        <end position="375"/>
    </location>
</feature>
<keyword evidence="3" id="KW-0815">Transposition</keyword>
<feature type="domain" description="Probable transposase IS891/IS1136/IS1341" evidence="8">
    <location>
        <begin position="176"/>
        <end position="293"/>
    </location>
</feature>
<dbReference type="InterPro" id="IPR021027">
    <property type="entry name" value="Transposase_put_HTH"/>
</dbReference>
<protein>
    <submittedName>
        <fullName evidence="11">Transposase</fullName>
    </submittedName>
</protein>
<evidence type="ECO:0000256" key="7">
    <source>
        <dbReference type="ARBA" id="ARBA00023172"/>
    </source>
</evidence>
<dbReference type="InterPro" id="IPR051399">
    <property type="entry name" value="RNA-guided_DNA_endo/Transpos"/>
</dbReference>
<comment type="similarity">
    <text evidence="2">In the N-terminal section; belongs to the transposase 2 family.</text>
</comment>
<evidence type="ECO:0000256" key="1">
    <source>
        <dbReference type="ARBA" id="ARBA00008761"/>
    </source>
</evidence>
<feature type="domain" description="Transposase putative helix-turn-helix" evidence="10">
    <location>
        <begin position="7"/>
        <end position="49"/>
    </location>
</feature>
<keyword evidence="12" id="KW-1185">Reference proteome</keyword>
<keyword evidence="5" id="KW-0862">Zinc</keyword>
<dbReference type="Pfam" id="PF12323">
    <property type="entry name" value="HTH_OrfB_IS605"/>
    <property type="match status" value="1"/>
</dbReference>
<comment type="caution">
    <text evidence="11">The sequence shown here is derived from an EMBL/GenBank/DDBJ whole genome shotgun (WGS) entry which is preliminary data.</text>
</comment>
<evidence type="ECO:0000256" key="2">
    <source>
        <dbReference type="ARBA" id="ARBA00011044"/>
    </source>
</evidence>
<comment type="similarity">
    <text evidence="1">In the C-terminal section; belongs to the transposase 35 family.</text>
</comment>
<name>A0ABX5ILX4_9STAP</name>
<dbReference type="Pfam" id="PF01385">
    <property type="entry name" value="OrfB_IS605"/>
    <property type="match status" value="1"/>
</dbReference>
<evidence type="ECO:0000313" key="11">
    <source>
        <dbReference type="EMBL" id="PTI67339.1"/>
    </source>
</evidence>
<sequence>MEVKNLYKGVQCRIYPNKEQKQLIHMTFGHTRFIWNKMLDMLISRYKNNPDLSFPSKYRLRNLIKSMKYEYPWLKDVDSRALYSSVDDLYSAFQNLFKYSSKHPRFKSKHRNKQSYRTQYSNQNIRLNSNQRFIKLPKLGWIYCRKSIDFIENKNIKSATIKCLPSNKYEVTLIMESEKQALPTTNRSIGIDLGLKYFLITSEGKKINNQQFIKNNIQKFKREQRKLSKRALIAKQSGKSLHEAKNYQKQCIKVAKLSEKIKNQRKNFSHQLSKYIVRNYDVICIENLAVNFLIKNHKLSRAISDVSWFEFVRRLKYKAQWYNKQIIQVSRFYPSTKICSTCGAYNSKIKLGVDKWTCPKCKTLHDRDINAAKNILYKGIKNKV</sequence>
<proteinExistence type="inferred from homology"/>
<dbReference type="NCBIfam" id="NF040570">
    <property type="entry name" value="guided_TnpB"/>
    <property type="match status" value="1"/>
</dbReference>
<reference evidence="11 12" key="1">
    <citation type="journal article" date="2016" name="Front. Microbiol.">
        <title>Comprehensive Phylogenetic Analysis of Bovine Non-aureus Staphylococci Species Based on Whole-Genome Sequencing.</title>
        <authorList>
            <person name="Naushad S."/>
            <person name="Barkema H.W."/>
            <person name="Luby C."/>
            <person name="Condas L.A."/>
            <person name="Nobrega D.B."/>
            <person name="Carson D.A."/>
            <person name="De Buck J."/>
        </authorList>
    </citation>
    <scope>NUCLEOTIDE SEQUENCE [LARGE SCALE GENOMIC DNA]</scope>
    <source>
        <strain evidence="11 12">SNUC 1084</strain>
    </source>
</reference>
<dbReference type="PANTHER" id="PTHR30405">
    <property type="entry name" value="TRANSPOSASE"/>
    <property type="match status" value="1"/>
</dbReference>
<accession>A0ABX5ILX4</accession>
<dbReference type="Proteomes" id="UP000240859">
    <property type="component" value="Unassembled WGS sequence"/>
</dbReference>
<evidence type="ECO:0000256" key="4">
    <source>
        <dbReference type="ARBA" id="ARBA00022723"/>
    </source>
</evidence>
<evidence type="ECO:0000259" key="10">
    <source>
        <dbReference type="Pfam" id="PF12323"/>
    </source>
</evidence>
<dbReference type="PANTHER" id="PTHR30405:SF25">
    <property type="entry name" value="RNA-GUIDED DNA ENDONUCLEASE INSQ-RELATED"/>
    <property type="match status" value="1"/>
</dbReference>
<dbReference type="NCBIfam" id="TIGR01766">
    <property type="entry name" value="IS200/IS605 family accessory protein TnpB-like domain"/>
    <property type="match status" value="1"/>
</dbReference>
<dbReference type="EMBL" id="PZFR01000085">
    <property type="protein sequence ID" value="PTI67339.1"/>
    <property type="molecule type" value="Genomic_DNA"/>
</dbReference>
<evidence type="ECO:0000256" key="5">
    <source>
        <dbReference type="ARBA" id="ARBA00022833"/>
    </source>
</evidence>
<gene>
    <name evidence="11" type="ORF">BU057_10840</name>
</gene>
<keyword evidence="7" id="KW-0233">DNA recombination</keyword>
<dbReference type="InterPro" id="IPR001959">
    <property type="entry name" value="Transposase"/>
</dbReference>
<dbReference type="InterPro" id="IPR010095">
    <property type="entry name" value="Cas12f1-like_TNB"/>
</dbReference>
<keyword evidence="4" id="KW-0479">Metal-binding</keyword>
<evidence type="ECO:0000259" key="8">
    <source>
        <dbReference type="Pfam" id="PF01385"/>
    </source>
</evidence>
<keyword evidence="6" id="KW-0238">DNA-binding</keyword>
<dbReference type="Pfam" id="PF07282">
    <property type="entry name" value="Cas12f1-like_TNB"/>
    <property type="match status" value="1"/>
</dbReference>
<evidence type="ECO:0000256" key="3">
    <source>
        <dbReference type="ARBA" id="ARBA00022578"/>
    </source>
</evidence>
<evidence type="ECO:0000256" key="6">
    <source>
        <dbReference type="ARBA" id="ARBA00023125"/>
    </source>
</evidence>
<organism evidence="11 12">
    <name type="scientific">Staphylococcus succinus</name>
    <dbReference type="NCBI Taxonomy" id="61015"/>
    <lineage>
        <taxon>Bacteria</taxon>
        <taxon>Bacillati</taxon>
        <taxon>Bacillota</taxon>
        <taxon>Bacilli</taxon>
        <taxon>Bacillales</taxon>
        <taxon>Staphylococcaceae</taxon>
        <taxon>Staphylococcus</taxon>
    </lineage>
</organism>
<evidence type="ECO:0000259" key="9">
    <source>
        <dbReference type="Pfam" id="PF07282"/>
    </source>
</evidence>
<evidence type="ECO:0000313" key="12">
    <source>
        <dbReference type="Proteomes" id="UP000240859"/>
    </source>
</evidence>